<dbReference type="Proteomes" id="UP000034789">
    <property type="component" value="Unassembled WGS sequence"/>
</dbReference>
<accession>A0A0G1YSJ2</accession>
<dbReference type="EMBL" id="LCSD01000031">
    <property type="protein sequence ID" value="KKW46211.1"/>
    <property type="molecule type" value="Genomic_DNA"/>
</dbReference>
<evidence type="ECO:0000313" key="2">
    <source>
        <dbReference type="Proteomes" id="UP000034789"/>
    </source>
</evidence>
<sequence>MNRWNVSAGACGLPGRRRARGTYAMELRFRESALADVRSFVFHYEEAFLELYSDTGLWSEDTILESVRSNAKQLFTDIYGAIEEHLERRVVLGRKTKRAAWYEFSFRVGSRLVIVHYSENRKHNIRWVESIAIDRKPIIF</sequence>
<evidence type="ECO:0000313" key="1">
    <source>
        <dbReference type="EMBL" id="KKW46211.1"/>
    </source>
</evidence>
<comment type="caution">
    <text evidence="1">The sequence shown here is derived from an EMBL/GenBank/DDBJ whole genome shotgun (WGS) entry which is preliminary data.</text>
</comment>
<reference evidence="1 2" key="1">
    <citation type="journal article" date="2015" name="Nature">
        <title>rRNA introns, odd ribosomes, and small enigmatic genomes across a large radiation of phyla.</title>
        <authorList>
            <person name="Brown C.T."/>
            <person name="Hug L.A."/>
            <person name="Thomas B.C."/>
            <person name="Sharon I."/>
            <person name="Castelle C.J."/>
            <person name="Singh A."/>
            <person name="Wilkins M.J."/>
            <person name="Williams K.H."/>
            <person name="Banfield J.F."/>
        </authorList>
    </citation>
    <scope>NUCLEOTIDE SEQUENCE [LARGE SCALE GENOMIC DNA]</scope>
</reference>
<name>A0A0G1YSJ2_9BACT</name>
<protein>
    <recommendedName>
        <fullName evidence="3">Plasmid stabilization system</fullName>
    </recommendedName>
</protein>
<evidence type="ECO:0008006" key="3">
    <source>
        <dbReference type="Google" id="ProtNLM"/>
    </source>
</evidence>
<organism evidence="1 2">
    <name type="scientific">Candidatus Kaiserbacteria bacterium GW2011_GWA2_58_9</name>
    <dbReference type="NCBI Taxonomy" id="1618672"/>
    <lineage>
        <taxon>Bacteria</taxon>
        <taxon>Candidatus Kaiseribacteriota</taxon>
    </lineage>
</organism>
<dbReference type="AlphaFoldDB" id="A0A0G1YSJ2"/>
<gene>
    <name evidence="1" type="ORF">UY98_C0031G0012</name>
</gene>
<proteinExistence type="predicted"/>